<evidence type="ECO:0000256" key="7">
    <source>
        <dbReference type="ARBA" id="ARBA00023237"/>
    </source>
</evidence>
<dbReference type="SUPFAM" id="SSF56935">
    <property type="entry name" value="Porins"/>
    <property type="match status" value="1"/>
</dbReference>
<keyword evidence="2 8" id="KW-0813">Transport</keyword>
<keyword evidence="5 9" id="KW-0798">TonB box</keyword>
<evidence type="ECO:0000313" key="12">
    <source>
        <dbReference type="EMBL" id="EHH68919.1"/>
    </source>
</evidence>
<name>G6XFG1_9PROT</name>
<dbReference type="Pfam" id="PF00593">
    <property type="entry name" value="TonB_dep_Rec_b-barrel"/>
    <property type="match status" value="1"/>
</dbReference>
<evidence type="ECO:0000313" key="13">
    <source>
        <dbReference type="Proteomes" id="UP000004949"/>
    </source>
</evidence>
<comment type="subcellular location">
    <subcellularLocation>
        <location evidence="1 8">Cell outer membrane</location>
        <topology evidence="1 8">Multi-pass membrane protein</topology>
    </subcellularLocation>
</comment>
<dbReference type="InterPro" id="IPR037066">
    <property type="entry name" value="Plug_dom_sf"/>
</dbReference>
<reference evidence="12 13" key="1">
    <citation type="submission" date="2011-10" db="EMBL/GenBank/DDBJ databases">
        <title>Genome sequence of Gluconobacter morbifer G707, isolated from Drosophila gut.</title>
        <authorList>
            <person name="Lee W.-J."/>
            <person name="Kim E.-K."/>
        </authorList>
    </citation>
    <scope>NUCLEOTIDE SEQUENCE [LARGE SCALE GENOMIC DNA]</scope>
    <source>
        <strain evidence="12 13">G707</strain>
    </source>
</reference>
<keyword evidence="6 8" id="KW-0472">Membrane</keyword>
<dbReference type="PATRIC" id="fig|1088869.3.peg.227"/>
<evidence type="ECO:0000256" key="6">
    <source>
        <dbReference type="ARBA" id="ARBA00023136"/>
    </source>
</evidence>
<keyword evidence="4 8" id="KW-0812">Transmembrane</keyword>
<organism evidence="12 13">
    <name type="scientific">Gluconobacter morbifer G707</name>
    <dbReference type="NCBI Taxonomy" id="1088869"/>
    <lineage>
        <taxon>Bacteria</taxon>
        <taxon>Pseudomonadati</taxon>
        <taxon>Pseudomonadota</taxon>
        <taxon>Alphaproteobacteria</taxon>
        <taxon>Acetobacterales</taxon>
        <taxon>Acetobacteraceae</taxon>
        <taxon>Gluconobacter</taxon>
    </lineage>
</organism>
<dbReference type="STRING" id="1088869.GMO_02260"/>
<dbReference type="EMBL" id="AGQV01000001">
    <property type="protein sequence ID" value="EHH68919.1"/>
    <property type="molecule type" value="Genomic_DNA"/>
</dbReference>
<sequence>MTPKHNEYVPYLHVPVTGFRRLEGDAMLNGSNWKLCLVAGAALSALVPDLALAASTATATSTSVRHHKVTAKKGNAVPARAAPAHHAPTSLNAHEMESIHVGGRQTNSVFSPVTARHSTTQVTVVTGAELLKTGQTNVLSALAQANPAITTAALPGGGAISFVQTMQLRGQSPDDTLILVNGHRRHIGANFNSNAGTNWGSEPSDISLIPVSAIDHIEVITEGASALYGQDAIAGAVNIVLKRDTHGGSINFKNSGYYAGDGQGLDGSANYGMAIGNRGGYLDLAAQVTHQLPTTRGGDFYGTLFSDSRNETANRDVQRGLGLPKSTLETLSENLSVPLGNGFSVYSTSTFSHRRANVAETYRSAADSDTWINTDLYPNGNQPYITMDQYDFETDNGIRTHKFGFAWDAYVTYGRDAQKYGTKDSENVSLPGSTQTSFYDGSSIASELTSGIRGSRSFHTGLLPRPIDLKFGAEYRHDTFQMTEGETASWEGMGATDHPGNVPMAVTNQNRDVYEGFANLDFYVTKKWEWTLGGRVASYNNLATVETGSVGTRYNFTKRWAIRANINSGYRPPTLGEMSYFYSAPYPGYTVDQVPANSTIAKYLGSGSMKGEYSRSYSIGLDATPVNNFHMTGNLYYIAINSRLGSTKTYSVNTSDAFLMNLLAQNNLESATSLSYYANLYNTQTFGGDFSADYTLKTRKLGQFRFAMGINFSDTEIRSARDGFVNEYTKEMVLHSAPKNREQISVNWNYGKWSVFVQEMRYGSIVYMAAPTGAGSVPFMQNPALITNLEVDYKILPRWTVGVGANNLGNKYPTRISPAIAHTQQGLSKYASYSPYGFNGGMYYVKTSIDF</sequence>
<dbReference type="InterPro" id="IPR000531">
    <property type="entry name" value="Beta-barrel_TonB"/>
</dbReference>
<protein>
    <submittedName>
        <fullName evidence="12">Ferric enterobactin receptor</fullName>
    </submittedName>
</protein>
<dbReference type="AlphaFoldDB" id="G6XFG1"/>
<dbReference type="Proteomes" id="UP000004949">
    <property type="component" value="Unassembled WGS sequence"/>
</dbReference>
<dbReference type="Gene3D" id="2.40.170.20">
    <property type="entry name" value="TonB-dependent receptor, beta-barrel domain"/>
    <property type="match status" value="1"/>
</dbReference>
<dbReference type="PROSITE" id="PS52016">
    <property type="entry name" value="TONB_DEPENDENT_REC_3"/>
    <property type="match status" value="1"/>
</dbReference>
<evidence type="ECO:0000256" key="5">
    <source>
        <dbReference type="ARBA" id="ARBA00023077"/>
    </source>
</evidence>
<evidence type="ECO:0000259" key="10">
    <source>
        <dbReference type="Pfam" id="PF00593"/>
    </source>
</evidence>
<feature type="domain" description="TonB-dependent receptor-like beta-barrel" evidence="10">
    <location>
        <begin position="350"/>
        <end position="808"/>
    </location>
</feature>
<dbReference type="PANTHER" id="PTHR47234:SF3">
    <property type="entry name" value="SECRETIN_TONB SHORT N-TERMINAL DOMAIN-CONTAINING PROTEIN"/>
    <property type="match status" value="1"/>
</dbReference>
<dbReference type="Gene3D" id="2.170.130.10">
    <property type="entry name" value="TonB-dependent receptor, plug domain"/>
    <property type="match status" value="1"/>
</dbReference>
<evidence type="ECO:0000259" key="11">
    <source>
        <dbReference type="Pfam" id="PF07715"/>
    </source>
</evidence>
<comment type="similarity">
    <text evidence="8 9">Belongs to the TonB-dependent receptor family.</text>
</comment>
<dbReference type="GO" id="GO:0009279">
    <property type="term" value="C:cell outer membrane"/>
    <property type="evidence" value="ECO:0007669"/>
    <property type="project" value="UniProtKB-SubCell"/>
</dbReference>
<accession>G6XFG1</accession>
<evidence type="ECO:0000256" key="3">
    <source>
        <dbReference type="ARBA" id="ARBA00022452"/>
    </source>
</evidence>
<dbReference type="eggNOG" id="COG4771">
    <property type="taxonomic scope" value="Bacteria"/>
</dbReference>
<proteinExistence type="inferred from homology"/>
<keyword evidence="13" id="KW-1185">Reference proteome</keyword>
<dbReference type="PANTHER" id="PTHR47234">
    <property type="match status" value="1"/>
</dbReference>
<gene>
    <name evidence="12" type="ORF">GMO_02260</name>
</gene>
<evidence type="ECO:0000256" key="4">
    <source>
        <dbReference type="ARBA" id="ARBA00022692"/>
    </source>
</evidence>
<evidence type="ECO:0000256" key="9">
    <source>
        <dbReference type="RuleBase" id="RU003357"/>
    </source>
</evidence>
<dbReference type="Pfam" id="PF07715">
    <property type="entry name" value="Plug"/>
    <property type="match status" value="1"/>
</dbReference>
<evidence type="ECO:0000256" key="2">
    <source>
        <dbReference type="ARBA" id="ARBA00022448"/>
    </source>
</evidence>
<dbReference type="InterPro" id="IPR039426">
    <property type="entry name" value="TonB-dep_rcpt-like"/>
</dbReference>
<keyword evidence="12" id="KW-0675">Receptor</keyword>
<evidence type="ECO:0000256" key="8">
    <source>
        <dbReference type="PROSITE-ProRule" id="PRU01360"/>
    </source>
</evidence>
<comment type="caution">
    <text evidence="12">The sequence shown here is derived from an EMBL/GenBank/DDBJ whole genome shotgun (WGS) entry which is preliminary data.</text>
</comment>
<feature type="domain" description="TonB-dependent receptor plug" evidence="11">
    <location>
        <begin position="116"/>
        <end position="236"/>
    </location>
</feature>
<keyword evidence="3 8" id="KW-1134">Transmembrane beta strand</keyword>
<evidence type="ECO:0000256" key="1">
    <source>
        <dbReference type="ARBA" id="ARBA00004571"/>
    </source>
</evidence>
<dbReference type="InterPro" id="IPR036942">
    <property type="entry name" value="Beta-barrel_TonB_sf"/>
</dbReference>
<keyword evidence="7 8" id="KW-0998">Cell outer membrane</keyword>
<dbReference type="InterPro" id="IPR012910">
    <property type="entry name" value="Plug_dom"/>
</dbReference>